<dbReference type="VEuPathDB" id="VectorBase:GAUT006187"/>
<evidence type="ECO:0000313" key="3">
    <source>
        <dbReference type="EnsemblMetazoa" id="GAUT006187-PA"/>
    </source>
</evidence>
<dbReference type="SUPFAM" id="SSF89733">
    <property type="entry name" value="L-sulfolactate dehydrogenase-like"/>
    <property type="match status" value="1"/>
</dbReference>
<sequence length="185" mass="19801">MGFGCKKLNCLITSGGFPLILAEQQTGLLVVADYRGHFCQKCKTGGVGWVYVKNSNRYGMAGWYPMRAMKEGFVGISMTNTSPLIAPTRVKEVAPGTNPIAVGVPAGDDQFLLDMARTAIAVGKIEIQRRKGENIPEGWAQNAEGALTTDLEEACCLMPLGSAELNSGYKGYGNVKKLCSAYAII</sequence>
<protein>
    <submittedName>
        <fullName evidence="3">Uncharacterized protein</fullName>
    </submittedName>
</protein>
<reference evidence="3" key="1">
    <citation type="submission" date="2020-05" db="UniProtKB">
        <authorList>
            <consortium name="EnsemblMetazoa"/>
        </authorList>
    </citation>
    <scope>IDENTIFICATION</scope>
    <source>
        <strain evidence="3">TTRI</strain>
    </source>
</reference>
<accession>A0A1A9UIQ2</accession>
<evidence type="ECO:0000256" key="1">
    <source>
        <dbReference type="ARBA" id="ARBA00006056"/>
    </source>
</evidence>
<evidence type="ECO:0000256" key="2">
    <source>
        <dbReference type="ARBA" id="ARBA00023002"/>
    </source>
</evidence>
<organism evidence="3 4">
    <name type="scientific">Glossina austeni</name>
    <name type="common">Savannah tsetse fly</name>
    <dbReference type="NCBI Taxonomy" id="7395"/>
    <lineage>
        <taxon>Eukaryota</taxon>
        <taxon>Metazoa</taxon>
        <taxon>Ecdysozoa</taxon>
        <taxon>Arthropoda</taxon>
        <taxon>Hexapoda</taxon>
        <taxon>Insecta</taxon>
        <taxon>Pterygota</taxon>
        <taxon>Neoptera</taxon>
        <taxon>Endopterygota</taxon>
        <taxon>Diptera</taxon>
        <taxon>Brachycera</taxon>
        <taxon>Muscomorpha</taxon>
        <taxon>Hippoboscoidea</taxon>
        <taxon>Glossinidae</taxon>
        <taxon>Glossina</taxon>
    </lineage>
</organism>
<keyword evidence="4" id="KW-1185">Reference proteome</keyword>
<dbReference type="Proteomes" id="UP000078200">
    <property type="component" value="Unassembled WGS sequence"/>
</dbReference>
<dbReference type="InterPro" id="IPR003767">
    <property type="entry name" value="Malate/L-lactate_DH-like"/>
</dbReference>
<evidence type="ECO:0000313" key="4">
    <source>
        <dbReference type="Proteomes" id="UP000078200"/>
    </source>
</evidence>
<keyword evidence="2" id="KW-0560">Oxidoreductase</keyword>
<dbReference type="InterPro" id="IPR043143">
    <property type="entry name" value="Mal/L-sulf/L-lact_DH-like_NADP"/>
</dbReference>
<dbReference type="Pfam" id="PF02615">
    <property type="entry name" value="Ldh_2"/>
    <property type="match status" value="1"/>
</dbReference>
<dbReference type="STRING" id="7395.A0A1A9UIQ2"/>
<dbReference type="AlphaFoldDB" id="A0A1A9UIQ2"/>
<dbReference type="PANTHER" id="PTHR11091:SF0">
    <property type="entry name" value="MALATE DEHYDROGENASE"/>
    <property type="match status" value="1"/>
</dbReference>
<dbReference type="PANTHER" id="PTHR11091">
    <property type="entry name" value="OXIDOREDUCTASE-RELATED"/>
    <property type="match status" value="1"/>
</dbReference>
<dbReference type="EnsemblMetazoa" id="GAUT006187-RA">
    <property type="protein sequence ID" value="GAUT006187-PA"/>
    <property type="gene ID" value="GAUT006187"/>
</dbReference>
<dbReference type="Gene3D" id="3.30.1370.60">
    <property type="entry name" value="Hypothetical oxidoreductase yiak, domain 2"/>
    <property type="match status" value="1"/>
</dbReference>
<proteinExistence type="inferred from homology"/>
<dbReference type="GO" id="GO:0016491">
    <property type="term" value="F:oxidoreductase activity"/>
    <property type="evidence" value="ECO:0007669"/>
    <property type="project" value="UniProtKB-KW"/>
</dbReference>
<comment type="similarity">
    <text evidence="1">Belongs to the LDH2/MDH2 oxidoreductase family.</text>
</comment>
<dbReference type="InterPro" id="IPR036111">
    <property type="entry name" value="Mal/L-sulfo/L-lacto_DH-like_sf"/>
</dbReference>
<name>A0A1A9UIQ2_GLOAU</name>